<keyword evidence="2" id="KW-0813">Transport</keyword>
<feature type="transmembrane region" description="Helical" evidence="7">
    <location>
        <begin position="582"/>
        <end position="599"/>
    </location>
</feature>
<feature type="compositionally biased region" description="Low complexity" evidence="6">
    <location>
        <begin position="739"/>
        <end position="760"/>
    </location>
</feature>
<sequence length="769" mass="84806">MAAVQEKNVPGDSQEKLTCQPEDKEAQEARPDRPTEPTGARYSGEKTQDASQTPNKLDPAHSFPAPGAEAQGIYTNWQFILVFVSISLGFNASFLGTVNSWNGGQVFLPAMLLLRRIYNLLRPINLLAISAGVNVADVADGLDLAQMAHGVNTTQLGASLFPDEMFWGVVHTNPQEFASGFNFTGIARSLNMGEILPSINVTQIASGLQMADLVSGLNVTNSVPAAYNEFPAGVHDLRSALWIYPTLMFTQTLSSVFFGRLSDYVGRRWIFLFGNAVSLAAFLAAGRSDQGVNMTGLSALLGIGTGIQVLGPWLALAELVPVRQRFTITGLCLSLLGPLLVLHVIVVSALERNTSEGWRWGYYINAIFSFASLIGLFIAYHPPTYHQLHNHPVEDPPVKDWLGLTVFTTAIAMVTFSLGWGKFIWVWSAPQVIAVITISGFVLLAFLVYEYNYGNDHNAYPAYLMRSLTHVSQMALAGLHSLVWWFAPIAQLVVFLTVTPRFGLQGAWENLWAAGLPKYLKWHVAVGAVFGMGFLACLRALIHTNQYRLSMAFFFLAGLGHGYVTVVLYVTGPMSAHKRDMGLVVGLVSAYRNMIFSVIRKTQYVNQLMGKMQRILLPEFAKAGPVPKTLRSIFDGIAEVQATGDMRALTQLPITKTMTNALATTCGRSWQYVIVLAYIYFFVVMIYSFVAPSTDRYLSDRVNVRLNQDGLELGSFLRLSSLKRKAPYKQTSQEKAPREQAPQKQAPQEQVPQEQVPQEEAPQESKEGK</sequence>
<dbReference type="OrthoDB" id="4161376at2759"/>
<feature type="domain" description="Major facilitator superfamily (MFS) profile" evidence="8">
    <location>
        <begin position="186"/>
        <end position="695"/>
    </location>
</feature>
<keyword evidence="4 7" id="KW-1133">Transmembrane helix</keyword>
<keyword evidence="5 7" id="KW-0472">Membrane</keyword>
<evidence type="ECO:0000313" key="9">
    <source>
        <dbReference type="EMBL" id="PLN81108.1"/>
    </source>
</evidence>
<reference evidence="10" key="1">
    <citation type="submission" date="2017-12" db="EMBL/GenBank/DDBJ databases">
        <authorList>
            <consortium name="DOE Joint Genome Institute"/>
            <person name="Mondo S.J."/>
            <person name="Kjaerbolling I."/>
            <person name="Vesth T.C."/>
            <person name="Frisvad J.C."/>
            <person name="Nybo J.L."/>
            <person name="Theobald S."/>
            <person name="Kuo A."/>
            <person name="Bowyer P."/>
            <person name="Matsuda Y."/>
            <person name="Lyhne E.K."/>
            <person name="Kogle M.E."/>
            <person name="Clum A."/>
            <person name="Lipzen A."/>
            <person name="Salamov A."/>
            <person name="Ngan C.Y."/>
            <person name="Daum C."/>
            <person name="Chiniquy J."/>
            <person name="Barry K."/>
            <person name="LaButti K."/>
            <person name="Haridas S."/>
            <person name="Simmons B.A."/>
            <person name="Magnuson J.K."/>
            <person name="Mortensen U.H."/>
            <person name="Larsen T.O."/>
            <person name="Grigoriev I.V."/>
            <person name="Baker S.E."/>
            <person name="Andersen M.R."/>
            <person name="Nordberg H.P."/>
            <person name="Cantor M.N."/>
            <person name="Hua S.X."/>
        </authorList>
    </citation>
    <scope>NUCLEOTIDE SEQUENCE [LARGE SCALE GENOMIC DNA]</scope>
    <source>
        <strain evidence="10">IBT 19404</strain>
    </source>
</reference>
<evidence type="ECO:0000256" key="7">
    <source>
        <dbReference type="SAM" id="Phobius"/>
    </source>
</evidence>
<proteinExistence type="predicted"/>
<feature type="compositionally biased region" description="Basic and acidic residues" evidence="6">
    <location>
        <begin position="21"/>
        <end position="35"/>
    </location>
</feature>
<dbReference type="EMBL" id="KZ559540">
    <property type="protein sequence ID" value="PLN81108.1"/>
    <property type="molecule type" value="Genomic_DNA"/>
</dbReference>
<evidence type="ECO:0000256" key="3">
    <source>
        <dbReference type="ARBA" id="ARBA00022692"/>
    </source>
</evidence>
<feature type="transmembrane region" description="Helical" evidence="7">
    <location>
        <begin position="548"/>
        <end position="570"/>
    </location>
</feature>
<feature type="transmembrane region" description="Helical" evidence="7">
    <location>
        <begin position="519"/>
        <end position="542"/>
    </location>
</feature>
<feature type="region of interest" description="Disordered" evidence="6">
    <location>
        <begin position="724"/>
        <end position="769"/>
    </location>
</feature>
<dbReference type="GO" id="GO:0022857">
    <property type="term" value="F:transmembrane transporter activity"/>
    <property type="evidence" value="ECO:0007669"/>
    <property type="project" value="InterPro"/>
</dbReference>
<evidence type="ECO:0000313" key="10">
    <source>
        <dbReference type="Proteomes" id="UP000235023"/>
    </source>
</evidence>
<dbReference type="Gene3D" id="1.20.1250.20">
    <property type="entry name" value="MFS general substrate transporter like domains"/>
    <property type="match status" value="1"/>
</dbReference>
<dbReference type="Pfam" id="PF07690">
    <property type="entry name" value="MFS_1"/>
    <property type="match status" value="1"/>
</dbReference>
<dbReference type="InterPro" id="IPR036259">
    <property type="entry name" value="MFS_trans_sf"/>
</dbReference>
<evidence type="ECO:0000256" key="1">
    <source>
        <dbReference type="ARBA" id="ARBA00004127"/>
    </source>
</evidence>
<feature type="transmembrane region" description="Helical" evidence="7">
    <location>
        <begin position="328"/>
        <end position="350"/>
    </location>
</feature>
<feature type="transmembrane region" description="Helical" evidence="7">
    <location>
        <begin position="297"/>
        <end position="316"/>
    </location>
</feature>
<gene>
    <name evidence="9" type="ORF">BDW42DRAFT_200963</name>
</gene>
<protein>
    <recommendedName>
        <fullName evidence="8">Major facilitator superfamily (MFS) profile domain-containing protein</fullName>
    </recommendedName>
</protein>
<evidence type="ECO:0000256" key="5">
    <source>
        <dbReference type="ARBA" id="ARBA00023136"/>
    </source>
</evidence>
<evidence type="ECO:0000256" key="2">
    <source>
        <dbReference type="ARBA" id="ARBA00022448"/>
    </source>
</evidence>
<dbReference type="InterPro" id="IPR020846">
    <property type="entry name" value="MFS_dom"/>
</dbReference>
<accession>A0A2J5HUQ6</accession>
<feature type="transmembrane region" description="Helical" evidence="7">
    <location>
        <begin position="268"/>
        <end position="285"/>
    </location>
</feature>
<dbReference type="AlphaFoldDB" id="A0A2J5HUQ6"/>
<feature type="transmembrane region" description="Helical" evidence="7">
    <location>
        <begin position="362"/>
        <end position="381"/>
    </location>
</feature>
<name>A0A2J5HUQ6_9EURO</name>
<dbReference type="PANTHER" id="PTHR23501">
    <property type="entry name" value="MAJOR FACILITATOR SUPERFAMILY"/>
    <property type="match status" value="1"/>
</dbReference>
<keyword evidence="10" id="KW-1185">Reference proteome</keyword>
<dbReference type="GO" id="GO:0012505">
    <property type="term" value="C:endomembrane system"/>
    <property type="evidence" value="ECO:0007669"/>
    <property type="project" value="UniProtKB-SubCell"/>
</dbReference>
<dbReference type="SUPFAM" id="SSF103473">
    <property type="entry name" value="MFS general substrate transporter"/>
    <property type="match status" value="1"/>
</dbReference>
<feature type="region of interest" description="Disordered" evidence="6">
    <location>
        <begin position="1"/>
        <end position="64"/>
    </location>
</feature>
<evidence type="ECO:0000259" key="8">
    <source>
        <dbReference type="PROSITE" id="PS50850"/>
    </source>
</evidence>
<dbReference type="GO" id="GO:0005886">
    <property type="term" value="C:plasma membrane"/>
    <property type="evidence" value="ECO:0007669"/>
    <property type="project" value="TreeGrafter"/>
</dbReference>
<comment type="subcellular location">
    <subcellularLocation>
        <location evidence="1">Endomembrane system</location>
        <topology evidence="1">Multi-pass membrane protein</topology>
    </subcellularLocation>
</comment>
<evidence type="ECO:0000256" key="4">
    <source>
        <dbReference type="ARBA" id="ARBA00022989"/>
    </source>
</evidence>
<dbReference type="Proteomes" id="UP000235023">
    <property type="component" value="Unassembled WGS sequence"/>
</dbReference>
<dbReference type="PANTHER" id="PTHR23501:SF191">
    <property type="entry name" value="VACUOLAR BASIC AMINO ACID TRANSPORTER 4"/>
    <property type="match status" value="1"/>
</dbReference>
<feature type="transmembrane region" description="Helical" evidence="7">
    <location>
        <begin position="471"/>
        <end position="498"/>
    </location>
</feature>
<feature type="transmembrane region" description="Helical" evidence="7">
    <location>
        <begin position="670"/>
        <end position="691"/>
    </location>
</feature>
<feature type="transmembrane region" description="Helical" evidence="7">
    <location>
        <begin position="432"/>
        <end position="451"/>
    </location>
</feature>
<organism evidence="9 10">
    <name type="scientific">Aspergillus taichungensis</name>
    <dbReference type="NCBI Taxonomy" id="482145"/>
    <lineage>
        <taxon>Eukaryota</taxon>
        <taxon>Fungi</taxon>
        <taxon>Dikarya</taxon>
        <taxon>Ascomycota</taxon>
        <taxon>Pezizomycotina</taxon>
        <taxon>Eurotiomycetes</taxon>
        <taxon>Eurotiomycetidae</taxon>
        <taxon>Eurotiales</taxon>
        <taxon>Aspergillaceae</taxon>
        <taxon>Aspergillus</taxon>
        <taxon>Aspergillus subgen. Circumdati</taxon>
    </lineage>
</organism>
<dbReference type="PROSITE" id="PS50850">
    <property type="entry name" value="MFS"/>
    <property type="match status" value="1"/>
</dbReference>
<evidence type="ECO:0000256" key="6">
    <source>
        <dbReference type="SAM" id="MobiDB-lite"/>
    </source>
</evidence>
<keyword evidence="3 7" id="KW-0812">Transmembrane</keyword>
<feature type="transmembrane region" description="Helical" evidence="7">
    <location>
        <begin position="401"/>
        <end position="420"/>
    </location>
</feature>
<dbReference type="InterPro" id="IPR011701">
    <property type="entry name" value="MFS"/>
</dbReference>
<feature type="transmembrane region" description="Helical" evidence="7">
    <location>
        <begin position="241"/>
        <end position="262"/>
    </location>
</feature>